<keyword evidence="16" id="KW-0325">Glycoprotein</keyword>
<keyword evidence="11 21" id="KW-1133">Transmembrane helix</keyword>
<evidence type="ECO:0000313" key="24">
    <source>
        <dbReference type="Proteomes" id="UP001159428"/>
    </source>
</evidence>
<keyword evidence="9" id="KW-0418">Kinase</keyword>
<evidence type="ECO:0000256" key="1">
    <source>
        <dbReference type="ARBA" id="ARBA00004167"/>
    </source>
</evidence>
<keyword evidence="10 20" id="KW-0067">ATP-binding</keyword>
<evidence type="ECO:0000256" key="13">
    <source>
        <dbReference type="ARBA" id="ARBA00023137"/>
    </source>
</evidence>
<evidence type="ECO:0000313" key="23">
    <source>
        <dbReference type="EMBL" id="CAH3162251.1"/>
    </source>
</evidence>
<feature type="binding site" evidence="20">
    <location>
        <position position="125"/>
    </location>
    <ligand>
        <name>ATP</name>
        <dbReference type="ChEBI" id="CHEBI:30616"/>
    </ligand>
</feature>
<evidence type="ECO:0000256" key="10">
    <source>
        <dbReference type="ARBA" id="ARBA00022840"/>
    </source>
</evidence>
<dbReference type="Proteomes" id="UP001159428">
    <property type="component" value="Unassembled WGS sequence"/>
</dbReference>
<evidence type="ECO:0000256" key="17">
    <source>
        <dbReference type="ARBA" id="ARBA00023319"/>
    </source>
</evidence>
<dbReference type="SUPFAM" id="SSF56112">
    <property type="entry name" value="Protein kinase-like (PK-like)"/>
    <property type="match status" value="1"/>
</dbReference>
<dbReference type="CDD" id="cd00192">
    <property type="entry name" value="PTKc"/>
    <property type="match status" value="1"/>
</dbReference>
<reference evidence="23 24" key="1">
    <citation type="submission" date="2022-05" db="EMBL/GenBank/DDBJ databases">
        <authorList>
            <consortium name="Genoscope - CEA"/>
            <person name="William W."/>
        </authorList>
    </citation>
    <scope>NUCLEOTIDE SEQUENCE [LARGE SCALE GENOMIC DNA]</scope>
</reference>
<accession>A0AAU9XXH4</accession>
<keyword evidence="4" id="KW-0808">Transferase</keyword>
<evidence type="ECO:0000256" key="4">
    <source>
        <dbReference type="ARBA" id="ARBA00022679"/>
    </source>
</evidence>
<evidence type="ECO:0000256" key="8">
    <source>
        <dbReference type="ARBA" id="ARBA00022741"/>
    </source>
</evidence>
<keyword evidence="8 20" id="KW-0547">Nucleotide-binding</keyword>
<organism evidence="23 24">
    <name type="scientific">Pocillopora meandrina</name>
    <dbReference type="NCBI Taxonomy" id="46732"/>
    <lineage>
        <taxon>Eukaryota</taxon>
        <taxon>Metazoa</taxon>
        <taxon>Cnidaria</taxon>
        <taxon>Anthozoa</taxon>
        <taxon>Hexacorallia</taxon>
        <taxon>Scleractinia</taxon>
        <taxon>Astrocoeniina</taxon>
        <taxon>Pocilloporidae</taxon>
        <taxon>Pocillopora</taxon>
    </lineage>
</organism>
<keyword evidence="12 21" id="KW-0472">Membrane</keyword>
<keyword evidence="6" id="KW-0732">Signal</keyword>
<comment type="subcellular location">
    <subcellularLocation>
        <location evidence="1">Membrane</location>
        <topology evidence="1">Single-pass membrane protein</topology>
    </subcellularLocation>
</comment>
<dbReference type="EC" id="2.7.10.1" evidence="2"/>
<dbReference type="InterPro" id="IPR001245">
    <property type="entry name" value="Ser-Thr/Tyr_kinase_cat_dom"/>
</dbReference>
<keyword evidence="15" id="KW-0675">Receptor</keyword>
<dbReference type="AlphaFoldDB" id="A0AAU9XXH4"/>
<dbReference type="InterPro" id="IPR020635">
    <property type="entry name" value="Tyr_kinase_cat_dom"/>
</dbReference>
<dbReference type="InterPro" id="IPR000719">
    <property type="entry name" value="Prot_kinase_dom"/>
</dbReference>
<dbReference type="InterPro" id="IPR017441">
    <property type="entry name" value="Protein_kinase_ATP_BS"/>
</dbReference>
<comment type="caution">
    <text evidence="23">The sequence shown here is derived from an EMBL/GenBank/DDBJ whole genome shotgun (WGS) entry which is preliminary data.</text>
</comment>
<dbReference type="FunFam" id="1.10.510.10:FF:000743">
    <property type="entry name" value="Predicted protein"/>
    <property type="match status" value="1"/>
</dbReference>
<evidence type="ECO:0000256" key="21">
    <source>
        <dbReference type="SAM" id="Phobius"/>
    </source>
</evidence>
<comment type="catalytic activity">
    <reaction evidence="18">
        <text>L-tyrosyl-[protein] + ATP = O-phospho-L-tyrosyl-[protein] + ADP + H(+)</text>
        <dbReference type="Rhea" id="RHEA:10596"/>
        <dbReference type="Rhea" id="RHEA-COMP:10136"/>
        <dbReference type="Rhea" id="RHEA-COMP:20101"/>
        <dbReference type="ChEBI" id="CHEBI:15378"/>
        <dbReference type="ChEBI" id="CHEBI:30616"/>
        <dbReference type="ChEBI" id="CHEBI:46858"/>
        <dbReference type="ChEBI" id="CHEBI:61978"/>
        <dbReference type="ChEBI" id="CHEBI:456216"/>
        <dbReference type="EC" id="2.7.10.1"/>
    </reaction>
</comment>
<dbReference type="PROSITE" id="PS00109">
    <property type="entry name" value="PROTEIN_KINASE_TYR"/>
    <property type="match status" value="1"/>
</dbReference>
<gene>
    <name evidence="23" type="ORF">PMEA_00034112</name>
</gene>
<dbReference type="CDD" id="cd00063">
    <property type="entry name" value="FN3"/>
    <property type="match status" value="1"/>
</dbReference>
<dbReference type="GO" id="GO:0005524">
    <property type="term" value="F:ATP binding"/>
    <property type="evidence" value="ECO:0007669"/>
    <property type="project" value="UniProtKB-UniRule"/>
</dbReference>
<evidence type="ECO:0000256" key="12">
    <source>
        <dbReference type="ARBA" id="ARBA00023136"/>
    </source>
</evidence>
<evidence type="ECO:0000256" key="18">
    <source>
        <dbReference type="ARBA" id="ARBA00051243"/>
    </source>
</evidence>
<dbReference type="GO" id="GO:0007169">
    <property type="term" value="P:cell surface receptor protein tyrosine kinase signaling pathway"/>
    <property type="evidence" value="ECO:0007669"/>
    <property type="project" value="TreeGrafter"/>
</dbReference>
<dbReference type="GO" id="GO:0004714">
    <property type="term" value="F:transmembrane receptor protein tyrosine kinase activity"/>
    <property type="evidence" value="ECO:0007669"/>
    <property type="project" value="UniProtKB-EC"/>
</dbReference>
<evidence type="ECO:0000256" key="3">
    <source>
        <dbReference type="ARBA" id="ARBA00022553"/>
    </source>
</evidence>
<keyword evidence="13" id="KW-0829">Tyrosine-protein kinase</keyword>
<dbReference type="Gene3D" id="3.30.200.20">
    <property type="entry name" value="Phosphorylase Kinase, domain 1"/>
    <property type="match status" value="1"/>
</dbReference>
<sequence>MILENLDPSTEYTIRLSSNNMYGRSEGVLVTQRTLPGKFIRKLMLQIVLPLSLASLFVVVVCIKYGPIRNSKRGKNQTPLSTLCHWVEIPRTNVTLQEKLGEGAFGEVYKGVVRMGGQVRACAIKTVKENARERERKDLINELQIMVTVGDHPNVVSLIGACTKSGSILVIVRLAPNGCLLNQLKNRENPYEDDTERQVGFTRVDKVRIARDVACGMSHLASKKCVHRDLAARNVLLGDRNVAMVSDFGMSRDVYESGEYETLCRGMLPVRWMALESLEDFVYNTKTDVWSFGVLLWEIESRGKMPYTGLIAREIVEFLRKGKKLSKPEGCPNEIYDLMRSCWNLDPAERPSFAHLLTRLEEELTKNKEDVQEDI</sequence>
<evidence type="ECO:0000256" key="6">
    <source>
        <dbReference type="ARBA" id="ARBA00022729"/>
    </source>
</evidence>
<evidence type="ECO:0000256" key="20">
    <source>
        <dbReference type="PROSITE-ProRule" id="PRU10141"/>
    </source>
</evidence>
<proteinExistence type="predicted"/>
<dbReference type="GO" id="GO:0043235">
    <property type="term" value="C:receptor complex"/>
    <property type="evidence" value="ECO:0007669"/>
    <property type="project" value="TreeGrafter"/>
</dbReference>
<dbReference type="InterPro" id="IPR011009">
    <property type="entry name" value="Kinase-like_dom_sf"/>
</dbReference>
<dbReference type="GO" id="GO:0005886">
    <property type="term" value="C:plasma membrane"/>
    <property type="evidence" value="ECO:0007669"/>
    <property type="project" value="TreeGrafter"/>
</dbReference>
<evidence type="ECO:0000256" key="9">
    <source>
        <dbReference type="ARBA" id="ARBA00022777"/>
    </source>
</evidence>
<feature type="transmembrane region" description="Helical" evidence="21">
    <location>
        <begin position="43"/>
        <end position="63"/>
    </location>
</feature>
<dbReference type="PANTHER" id="PTHR24416">
    <property type="entry name" value="TYROSINE-PROTEIN KINASE RECEPTOR"/>
    <property type="match status" value="1"/>
</dbReference>
<dbReference type="SMART" id="SM00219">
    <property type="entry name" value="TyrKc"/>
    <property type="match status" value="1"/>
</dbReference>
<dbReference type="Gene3D" id="1.10.510.10">
    <property type="entry name" value="Transferase(Phosphotransferase) domain 1"/>
    <property type="match status" value="1"/>
</dbReference>
<dbReference type="FunFam" id="3.30.200.20:FF:000593">
    <property type="entry name" value="Predicted protein"/>
    <property type="match status" value="1"/>
</dbReference>
<evidence type="ECO:0000256" key="11">
    <source>
        <dbReference type="ARBA" id="ARBA00022989"/>
    </source>
</evidence>
<dbReference type="InterPro" id="IPR003961">
    <property type="entry name" value="FN3_dom"/>
</dbReference>
<evidence type="ECO:0000256" key="7">
    <source>
        <dbReference type="ARBA" id="ARBA00022737"/>
    </source>
</evidence>
<dbReference type="PROSITE" id="PS00107">
    <property type="entry name" value="PROTEIN_KINASE_ATP"/>
    <property type="match status" value="1"/>
</dbReference>
<dbReference type="InterPro" id="IPR050122">
    <property type="entry name" value="RTK"/>
</dbReference>
<dbReference type="InterPro" id="IPR008266">
    <property type="entry name" value="Tyr_kinase_AS"/>
</dbReference>
<evidence type="ECO:0000256" key="14">
    <source>
        <dbReference type="ARBA" id="ARBA00023157"/>
    </source>
</evidence>
<evidence type="ECO:0000256" key="16">
    <source>
        <dbReference type="ARBA" id="ARBA00023180"/>
    </source>
</evidence>
<keyword evidence="5 21" id="KW-0812">Transmembrane</keyword>
<keyword evidence="14" id="KW-1015">Disulfide bond</keyword>
<evidence type="ECO:0000256" key="5">
    <source>
        <dbReference type="ARBA" id="ARBA00022692"/>
    </source>
</evidence>
<evidence type="ECO:0000256" key="2">
    <source>
        <dbReference type="ARBA" id="ARBA00011902"/>
    </source>
</evidence>
<dbReference type="Pfam" id="PF07714">
    <property type="entry name" value="PK_Tyr_Ser-Thr"/>
    <property type="match status" value="1"/>
</dbReference>
<protein>
    <recommendedName>
        <fullName evidence="2">receptor protein-tyrosine kinase</fullName>
        <ecNumber evidence="2">2.7.10.1</ecNumber>
    </recommendedName>
</protein>
<evidence type="ECO:0000259" key="22">
    <source>
        <dbReference type="PROSITE" id="PS50011"/>
    </source>
</evidence>
<dbReference type="PROSITE" id="PS50011">
    <property type="entry name" value="PROTEIN_KINASE_DOM"/>
    <property type="match status" value="1"/>
</dbReference>
<keyword evidence="24" id="KW-1185">Reference proteome</keyword>
<evidence type="ECO:0000256" key="15">
    <source>
        <dbReference type="ARBA" id="ARBA00023170"/>
    </source>
</evidence>
<evidence type="ECO:0000256" key="19">
    <source>
        <dbReference type="ARBA" id="ARBA00056965"/>
    </source>
</evidence>
<keyword evidence="3" id="KW-0597">Phosphoprotein</keyword>
<dbReference type="EMBL" id="CALNXJ010000083">
    <property type="protein sequence ID" value="CAH3162251.1"/>
    <property type="molecule type" value="Genomic_DNA"/>
</dbReference>
<comment type="function">
    <text evidence="19">Receptor for basic fibroblast growth factor.</text>
</comment>
<keyword evidence="17" id="KW-0393">Immunoglobulin domain</keyword>
<dbReference type="PANTHER" id="PTHR24416:SF617">
    <property type="entry name" value="RET ONCOGENE, ISOFORM A"/>
    <property type="match status" value="1"/>
</dbReference>
<dbReference type="PRINTS" id="PR00109">
    <property type="entry name" value="TYRKINASE"/>
</dbReference>
<name>A0AAU9XXH4_9CNID</name>
<feature type="domain" description="Protein kinase" evidence="22">
    <location>
        <begin position="94"/>
        <end position="364"/>
    </location>
</feature>
<keyword evidence="7" id="KW-0677">Repeat</keyword>